<dbReference type="PRINTS" id="PR00080">
    <property type="entry name" value="SDRFAMILY"/>
</dbReference>
<dbReference type="OrthoDB" id="9775296at2"/>
<comment type="similarity">
    <text evidence="1 3">Belongs to the short-chain dehydrogenases/reductases (SDR) family.</text>
</comment>
<dbReference type="RefSeq" id="WP_022936515.1">
    <property type="nucleotide sequence ID" value="NZ_CABKRQ010000001.1"/>
</dbReference>
<evidence type="ECO:0000256" key="3">
    <source>
        <dbReference type="RuleBase" id="RU000363"/>
    </source>
</evidence>
<dbReference type="CDD" id="cd05233">
    <property type="entry name" value="SDR_c"/>
    <property type="match status" value="1"/>
</dbReference>
<evidence type="ECO:0000256" key="2">
    <source>
        <dbReference type="ARBA" id="ARBA00023002"/>
    </source>
</evidence>
<name>A0A318KUP8_9FIRM</name>
<accession>A0A318KUP8</accession>
<evidence type="ECO:0000313" key="5">
    <source>
        <dbReference type="Proteomes" id="UP000247612"/>
    </source>
</evidence>
<dbReference type="SUPFAM" id="SSF51735">
    <property type="entry name" value="NAD(P)-binding Rossmann-fold domains"/>
    <property type="match status" value="1"/>
</dbReference>
<keyword evidence="5" id="KW-1185">Reference proteome</keyword>
<dbReference type="PANTHER" id="PTHR44196">
    <property type="entry name" value="DEHYDROGENASE/REDUCTASE SDR FAMILY MEMBER 7B"/>
    <property type="match status" value="1"/>
</dbReference>
<keyword evidence="2" id="KW-0560">Oxidoreductase</keyword>
<dbReference type="EMBL" id="QJKH01000001">
    <property type="protein sequence ID" value="PXX81601.1"/>
    <property type="molecule type" value="Genomic_DNA"/>
</dbReference>
<proteinExistence type="inferred from homology"/>
<dbReference type="PANTHER" id="PTHR44196:SF1">
    <property type="entry name" value="DEHYDROGENASE_REDUCTASE SDR FAMILY MEMBER 7B"/>
    <property type="match status" value="1"/>
</dbReference>
<dbReference type="GO" id="GO:0016020">
    <property type="term" value="C:membrane"/>
    <property type="evidence" value="ECO:0007669"/>
    <property type="project" value="TreeGrafter"/>
</dbReference>
<sequence length="238" mass="26109">MISNQSKVLITGASDGLGKALTLAIASKYSCSLAICGRNEAKLKETVRAVHTVNPCVKVFAACFDVTDDECCYAFIRNAQEALGDIDILINNAGANIKKDLVENIDLNDLRYMLNLNCVSPLIFIQGVLPHMKEVGDGHIINILSSVCKHSIENSGAYSASKHAMDILHQILLKEVRESHIKVTGIYPGGINTNFRTNVREDYMHPKTVANAILAVLECEDDAVVHELVLRPFVENNF</sequence>
<dbReference type="PRINTS" id="PR00081">
    <property type="entry name" value="GDHRDH"/>
</dbReference>
<dbReference type="Pfam" id="PF00106">
    <property type="entry name" value="adh_short"/>
    <property type="match status" value="1"/>
</dbReference>
<gene>
    <name evidence="4" type="ORF">DES51_101211</name>
</gene>
<dbReference type="InterPro" id="IPR002347">
    <property type="entry name" value="SDR_fam"/>
</dbReference>
<dbReference type="GO" id="GO:0016491">
    <property type="term" value="F:oxidoreductase activity"/>
    <property type="evidence" value="ECO:0007669"/>
    <property type="project" value="UniProtKB-KW"/>
</dbReference>
<evidence type="ECO:0000256" key="1">
    <source>
        <dbReference type="ARBA" id="ARBA00006484"/>
    </source>
</evidence>
<dbReference type="Proteomes" id="UP000247612">
    <property type="component" value="Unassembled WGS sequence"/>
</dbReference>
<dbReference type="AlphaFoldDB" id="A0A318KUP8"/>
<dbReference type="Gene3D" id="3.40.50.720">
    <property type="entry name" value="NAD(P)-binding Rossmann-like Domain"/>
    <property type="match status" value="1"/>
</dbReference>
<organism evidence="4 5">
    <name type="scientific">Dielma fastidiosa</name>
    <dbReference type="NCBI Taxonomy" id="1034346"/>
    <lineage>
        <taxon>Bacteria</taxon>
        <taxon>Bacillati</taxon>
        <taxon>Bacillota</taxon>
        <taxon>Erysipelotrichia</taxon>
        <taxon>Erysipelotrichales</taxon>
        <taxon>Erysipelotrichaceae</taxon>
        <taxon>Dielma</taxon>
    </lineage>
</organism>
<dbReference type="STRING" id="1034346.GCA_000313565_00208"/>
<dbReference type="InterPro" id="IPR036291">
    <property type="entry name" value="NAD(P)-bd_dom_sf"/>
</dbReference>
<protein>
    <submittedName>
        <fullName evidence="4">NADP-dependent 3-hydroxy acid dehydrogenase YdfG</fullName>
    </submittedName>
</protein>
<evidence type="ECO:0000313" key="4">
    <source>
        <dbReference type="EMBL" id="PXX81601.1"/>
    </source>
</evidence>
<comment type="caution">
    <text evidence="4">The sequence shown here is derived from an EMBL/GenBank/DDBJ whole genome shotgun (WGS) entry which is preliminary data.</text>
</comment>
<reference evidence="4 5" key="1">
    <citation type="submission" date="2018-05" db="EMBL/GenBank/DDBJ databases">
        <title>Genomic Encyclopedia of Type Strains, Phase IV (KMG-IV): sequencing the most valuable type-strain genomes for metagenomic binning, comparative biology and taxonomic classification.</title>
        <authorList>
            <person name="Goeker M."/>
        </authorList>
    </citation>
    <scope>NUCLEOTIDE SEQUENCE [LARGE SCALE GENOMIC DNA]</scope>
    <source>
        <strain evidence="4 5">JC118</strain>
    </source>
</reference>